<comment type="caution">
    <text evidence="2">The sequence shown here is derived from an EMBL/GenBank/DDBJ whole genome shotgun (WGS) entry which is preliminary data.</text>
</comment>
<name>A0A1E3JQY9_9TREE</name>
<evidence type="ECO:0000313" key="2">
    <source>
        <dbReference type="EMBL" id="ODO03291.1"/>
    </source>
</evidence>
<gene>
    <name evidence="2" type="ORF">I350_06141</name>
</gene>
<dbReference type="Proteomes" id="UP000095149">
    <property type="component" value="Unassembled WGS sequence"/>
</dbReference>
<protein>
    <submittedName>
        <fullName evidence="2">Uncharacterized protein</fullName>
    </submittedName>
</protein>
<organism evidence="2 3">
    <name type="scientific">Cryptococcus amylolentus CBS 6273</name>
    <dbReference type="NCBI Taxonomy" id="1296118"/>
    <lineage>
        <taxon>Eukaryota</taxon>
        <taxon>Fungi</taxon>
        <taxon>Dikarya</taxon>
        <taxon>Basidiomycota</taxon>
        <taxon>Agaricomycotina</taxon>
        <taxon>Tremellomycetes</taxon>
        <taxon>Tremellales</taxon>
        <taxon>Cryptococcaceae</taxon>
        <taxon>Cryptococcus</taxon>
    </lineage>
</organism>
<proteinExistence type="predicted"/>
<sequence length="173" mass="18331">MVRAHRGCDLQRVRVARAIIPRSAAVSTAPANPTLLAQPLGLPLWANQGSRPPPPGRRAEAIPAPPWGDARRPAHLPSLEKYSSLASPPRDLGDESLQAIIDVIAVRLEGGETLEAAVEGVVVWMRAELQLCSFSEMLMMASGFGSVRYPPALGNPMYACASLPPSISPASHG</sequence>
<evidence type="ECO:0000256" key="1">
    <source>
        <dbReference type="SAM" id="MobiDB-lite"/>
    </source>
</evidence>
<dbReference type="AlphaFoldDB" id="A0A1E3JQY9"/>
<evidence type="ECO:0000313" key="3">
    <source>
        <dbReference type="Proteomes" id="UP000095149"/>
    </source>
</evidence>
<accession>A0A1E3JQY9</accession>
<feature type="region of interest" description="Disordered" evidence="1">
    <location>
        <begin position="46"/>
        <end position="70"/>
    </location>
</feature>
<dbReference type="EMBL" id="MEKH01000009">
    <property type="protein sequence ID" value="ODO03291.1"/>
    <property type="molecule type" value="Genomic_DNA"/>
</dbReference>
<reference evidence="2 3" key="1">
    <citation type="submission" date="2016-06" db="EMBL/GenBank/DDBJ databases">
        <title>Evolution of pathogenesis and genome organization in the Tremellales.</title>
        <authorList>
            <person name="Cuomo C."/>
            <person name="Litvintseva A."/>
            <person name="Heitman J."/>
            <person name="Chen Y."/>
            <person name="Sun S."/>
            <person name="Springer D."/>
            <person name="Dromer F."/>
            <person name="Young S."/>
            <person name="Zeng Q."/>
            <person name="Chapman S."/>
            <person name="Gujja S."/>
            <person name="Saif S."/>
            <person name="Birren B."/>
        </authorList>
    </citation>
    <scope>NUCLEOTIDE SEQUENCE [LARGE SCALE GENOMIC DNA]</scope>
    <source>
        <strain evidence="2 3">CBS 6273</strain>
    </source>
</reference>